<name>A0AAE1DB17_9GAST</name>
<evidence type="ECO:0000313" key="2">
    <source>
        <dbReference type="Proteomes" id="UP001283361"/>
    </source>
</evidence>
<organism evidence="1 2">
    <name type="scientific">Elysia crispata</name>
    <name type="common">lettuce slug</name>
    <dbReference type="NCBI Taxonomy" id="231223"/>
    <lineage>
        <taxon>Eukaryota</taxon>
        <taxon>Metazoa</taxon>
        <taxon>Spiralia</taxon>
        <taxon>Lophotrochozoa</taxon>
        <taxon>Mollusca</taxon>
        <taxon>Gastropoda</taxon>
        <taxon>Heterobranchia</taxon>
        <taxon>Euthyneura</taxon>
        <taxon>Panpulmonata</taxon>
        <taxon>Sacoglossa</taxon>
        <taxon>Placobranchoidea</taxon>
        <taxon>Plakobranchidae</taxon>
        <taxon>Elysia</taxon>
    </lineage>
</organism>
<dbReference type="Proteomes" id="UP001283361">
    <property type="component" value="Unassembled WGS sequence"/>
</dbReference>
<evidence type="ECO:0000313" key="1">
    <source>
        <dbReference type="EMBL" id="KAK3763320.1"/>
    </source>
</evidence>
<gene>
    <name evidence="1" type="ORF">RRG08_021143</name>
</gene>
<sequence>MDAGRKLSMSQGAGARSGRVYFPQGTIDVRQKEVYHNLTLCADEMPPGMTVVVASEVGVWEVSPCTASFCATLAFHIDYQYQLHPLQILVQGPFLSWDQKQLIS</sequence>
<reference evidence="1" key="1">
    <citation type="journal article" date="2023" name="G3 (Bethesda)">
        <title>A reference genome for the long-term kleptoplast-retaining sea slug Elysia crispata morphotype clarki.</title>
        <authorList>
            <person name="Eastman K.E."/>
            <person name="Pendleton A.L."/>
            <person name="Shaikh M.A."/>
            <person name="Suttiyut T."/>
            <person name="Ogas R."/>
            <person name="Tomko P."/>
            <person name="Gavelis G."/>
            <person name="Widhalm J.R."/>
            <person name="Wisecaver J.H."/>
        </authorList>
    </citation>
    <scope>NUCLEOTIDE SEQUENCE</scope>
    <source>
        <strain evidence="1">ECLA1</strain>
    </source>
</reference>
<keyword evidence="2" id="KW-1185">Reference proteome</keyword>
<proteinExistence type="predicted"/>
<comment type="caution">
    <text evidence="1">The sequence shown here is derived from an EMBL/GenBank/DDBJ whole genome shotgun (WGS) entry which is preliminary data.</text>
</comment>
<accession>A0AAE1DB17</accession>
<dbReference type="EMBL" id="JAWDGP010004573">
    <property type="protein sequence ID" value="KAK3763320.1"/>
    <property type="molecule type" value="Genomic_DNA"/>
</dbReference>
<protein>
    <submittedName>
        <fullName evidence="1">Uncharacterized protein</fullName>
    </submittedName>
</protein>
<dbReference type="AlphaFoldDB" id="A0AAE1DB17"/>